<evidence type="ECO:0000313" key="3">
    <source>
        <dbReference type="WBParaSite" id="L893_g22809.t1"/>
    </source>
</evidence>
<feature type="region of interest" description="Disordered" evidence="1">
    <location>
        <begin position="488"/>
        <end position="518"/>
    </location>
</feature>
<dbReference type="GO" id="GO:0005634">
    <property type="term" value="C:nucleus"/>
    <property type="evidence" value="ECO:0007669"/>
    <property type="project" value="TreeGrafter"/>
</dbReference>
<dbReference type="InterPro" id="IPR029071">
    <property type="entry name" value="Ubiquitin-like_domsf"/>
</dbReference>
<accession>A0A1I7Z4Q8</accession>
<evidence type="ECO:0000256" key="1">
    <source>
        <dbReference type="SAM" id="MobiDB-lite"/>
    </source>
</evidence>
<feature type="compositionally biased region" description="Basic and acidic residues" evidence="1">
    <location>
        <begin position="209"/>
        <end position="223"/>
    </location>
</feature>
<dbReference type="InterPro" id="IPR059238">
    <property type="entry name" value="UBX1_UBXN9"/>
</dbReference>
<dbReference type="GO" id="GO:0042593">
    <property type="term" value="P:glucose homeostasis"/>
    <property type="evidence" value="ECO:0007669"/>
    <property type="project" value="TreeGrafter"/>
</dbReference>
<dbReference type="Proteomes" id="UP000095287">
    <property type="component" value="Unplaced"/>
</dbReference>
<dbReference type="GO" id="GO:0012506">
    <property type="term" value="C:vesicle membrane"/>
    <property type="evidence" value="ECO:0007669"/>
    <property type="project" value="TreeGrafter"/>
</dbReference>
<dbReference type="AlphaFoldDB" id="A0A1I7Z4Q8"/>
<name>A0A1I7Z4Q8_9BILA</name>
<keyword evidence="2" id="KW-1185">Reference proteome</keyword>
<protein>
    <submittedName>
        <fullName evidence="3">UBX domain-containing protein</fullName>
    </submittedName>
</protein>
<reference evidence="3" key="1">
    <citation type="submission" date="2016-11" db="UniProtKB">
        <authorList>
            <consortium name="WormBaseParasite"/>
        </authorList>
    </citation>
    <scope>IDENTIFICATION</scope>
</reference>
<sequence>MVRSKQDKSLPRPADIALQVGDTRVVKKLMNNLTLLDMLREFSSELTDIALQDGADGVPMCHYMNKQAKGELELQKTTLQSLGIVGGRVLIRYAKVYLSEDERAQIAKKLAELEEKKAERMKTFELKKLENERNQELVAKREERYAAEREKLKAMRLAEEEEEAKRKAEAMEERATTGDSTSSAVTSTSNTDNTGSMNASDTVSSDTVTNERIEHLRQNRVDTGEFLPEANTIQGNGSLPEASTEFPLRDFKFPSAPSSSPIPKKETVSPTQPDAKKARVEEQAAPPLPETSERNPLYFQLTPGLPRETEDVDDSFFEIRDDDLKTRQRMLSQEVRSTSNQALVPQSFVEERKREQKQAAYRHSVIRFMLPDRSHLQGNFISTESTSELYKFVRQCLVFPEGKSFSLILPAICKVADSPTDDLLKKNIAPKSTLHVKIDTGVEISVKENVTRVTVSEADEQSKQWLSGNTLFIPLEPVIQHNGEELRTAESRQSGGGNFPSRPHTAKKNMPKWFKKGN</sequence>
<dbReference type="PANTHER" id="PTHR46467">
    <property type="entry name" value="TETHER CONTAINING UBX DOMAIN FOR GLUT4"/>
    <property type="match status" value="1"/>
</dbReference>
<dbReference type="PANTHER" id="PTHR46467:SF1">
    <property type="entry name" value="TETHER CONTAINING UBX DOMAIN FOR GLUT4"/>
    <property type="match status" value="1"/>
</dbReference>
<dbReference type="GO" id="GO:0005737">
    <property type="term" value="C:cytoplasm"/>
    <property type="evidence" value="ECO:0007669"/>
    <property type="project" value="TreeGrafter"/>
</dbReference>
<feature type="compositionally biased region" description="Low complexity" evidence="1">
    <location>
        <begin position="177"/>
        <end position="194"/>
    </location>
</feature>
<evidence type="ECO:0000313" key="2">
    <source>
        <dbReference type="Proteomes" id="UP000095287"/>
    </source>
</evidence>
<dbReference type="GO" id="GO:0006886">
    <property type="term" value="P:intracellular protein transport"/>
    <property type="evidence" value="ECO:0007669"/>
    <property type="project" value="TreeGrafter"/>
</dbReference>
<feature type="compositionally biased region" description="Basic residues" evidence="1">
    <location>
        <begin position="504"/>
        <end position="518"/>
    </location>
</feature>
<dbReference type="SUPFAM" id="SSF54236">
    <property type="entry name" value="Ubiquitin-like"/>
    <property type="match status" value="1"/>
</dbReference>
<dbReference type="WBParaSite" id="L893_g22809.t1">
    <property type="protein sequence ID" value="L893_g22809.t1"/>
    <property type="gene ID" value="L893_g22809"/>
</dbReference>
<feature type="compositionally biased region" description="Basic and acidic residues" evidence="1">
    <location>
        <begin position="156"/>
        <end position="176"/>
    </location>
</feature>
<organism evidence="2 3">
    <name type="scientific">Steinernema glaseri</name>
    <dbReference type="NCBI Taxonomy" id="37863"/>
    <lineage>
        <taxon>Eukaryota</taxon>
        <taxon>Metazoa</taxon>
        <taxon>Ecdysozoa</taxon>
        <taxon>Nematoda</taxon>
        <taxon>Chromadorea</taxon>
        <taxon>Rhabditida</taxon>
        <taxon>Tylenchina</taxon>
        <taxon>Panagrolaimomorpha</taxon>
        <taxon>Strongyloidoidea</taxon>
        <taxon>Steinernematidae</taxon>
        <taxon>Steinernema</taxon>
    </lineage>
</organism>
<dbReference type="CDD" id="cd17075">
    <property type="entry name" value="UBX1_UBXN9"/>
    <property type="match status" value="1"/>
</dbReference>
<proteinExistence type="predicted"/>
<feature type="region of interest" description="Disordered" evidence="1">
    <location>
        <begin position="156"/>
        <end position="296"/>
    </location>
</feature>
<feature type="compositionally biased region" description="Polar residues" evidence="1">
    <location>
        <begin position="195"/>
        <end position="208"/>
    </location>
</feature>